<proteinExistence type="predicted"/>
<dbReference type="Proteomes" id="UP001430953">
    <property type="component" value="Unassembled WGS sequence"/>
</dbReference>
<dbReference type="AlphaFoldDB" id="A0AAW2H4T9"/>
<dbReference type="EMBL" id="JADYXP020000001">
    <property type="protein sequence ID" value="KAL0134579.1"/>
    <property type="molecule type" value="Genomic_DNA"/>
</dbReference>
<keyword evidence="3" id="KW-1185">Reference proteome</keyword>
<accession>A0AAW2H4T9</accession>
<sequence length="79" mass="9174">MDIFLVLRRSGRGDRSSPGYRARKSARDGGEARRLQARSREPNHPRHRNGPERWESRLVSPKENRRLSACKDNLPRIIA</sequence>
<evidence type="ECO:0000313" key="2">
    <source>
        <dbReference type="EMBL" id="KAL0134579.1"/>
    </source>
</evidence>
<evidence type="ECO:0000256" key="1">
    <source>
        <dbReference type="SAM" id="MobiDB-lite"/>
    </source>
</evidence>
<gene>
    <name evidence="2" type="ORF">PUN28_001403</name>
</gene>
<protein>
    <submittedName>
        <fullName evidence="2">Uncharacterized protein</fullName>
    </submittedName>
</protein>
<comment type="caution">
    <text evidence="2">The sequence shown here is derived from an EMBL/GenBank/DDBJ whole genome shotgun (WGS) entry which is preliminary data.</text>
</comment>
<feature type="region of interest" description="Disordered" evidence="1">
    <location>
        <begin position="7"/>
        <end position="65"/>
    </location>
</feature>
<reference evidence="2 3" key="1">
    <citation type="submission" date="2023-03" db="EMBL/GenBank/DDBJ databases">
        <title>High recombination rates correlate with genetic variation in Cardiocondyla obscurior ants.</title>
        <authorList>
            <person name="Errbii M."/>
        </authorList>
    </citation>
    <scope>NUCLEOTIDE SEQUENCE [LARGE SCALE GENOMIC DNA]</scope>
    <source>
        <strain evidence="2">Alpha-2009</strain>
        <tissue evidence="2">Whole body</tissue>
    </source>
</reference>
<evidence type="ECO:0000313" key="3">
    <source>
        <dbReference type="Proteomes" id="UP001430953"/>
    </source>
</evidence>
<feature type="compositionally biased region" description="Basic and acidic residues" evidence="1">
    <location>
        <begin position="25"/>
        <end position="65"/>
    </location>
</feature>
<name>A0AAW2H4T9_9HYME</name>
<organism evidence="2 3">
    <name type="scientific">Cardiocondyla obscurior</name>
    <dbReference type="NCBI Taxonomy" id="286306"/>
    <lineage>
        <taxon>Eukaryota</taxon>
        <taxon>Metazoa</taxon>
        <taxon>Ecdysozoa</taxon>
        <taxon>Arthropoda</taxon>
        <taxon>Hexapoda</taxon>
        <taxon>Insecta</taxon>
        <taxon>Pterygota</taxon>
        <taxon>Neoptera</taxon>
        <taxon>Endopterygota</taxon>
        <taxon>Hymenoptera</taxon>
        <taxon>Apocrita</taxon>
        <taxon>Aculeata</taxon>
        <taxon>Formicoidea</taxon>
        <taxon>Formicidae</taxon>
        <taxon>Myrmicinae</taxon>
        <taxon>Cardiocondyla</taxon>
    </lineage>
</organism>